<comment type="subcellular location">
    <subcellularLocation>
        <location evidence="1">Nucleus</location>
    </subcellularLocation>
</comment>
<evidence type="ECO:0000256" key="5">
    <source>
        <dbReference type="ARBA" id="ARBA00023242"/>
    </source>
</evidence>
<evidence type="ECO:0000256" key="2">
    <source>
        <dbReference type="ARBA" id="ARBA00022723"/>
    </source>
</evidence>
<evidence type="ECO:0000313" key="6">
    <source>
        <dbReference type="EMBL" id="RYO27765.1"/>
    </source>
</evidence>
<dbReference type="GO" id="GO:0008270">
    <property type="term" value="F:zinc ion binding"/>
    <property type="evidence" value="ECO:0007669"/>
    <property type="project" value="UniProtKB-KW"/>
</dbReference>
<dbReference type="AlphaFoldDB" id="A0A4Q4PXR5"/>
<evidence type="ECO:0000313" key="7">
    <source>
        <dbReference type="Proteomes" id="UP000293823"/>
    </source>
</evidence>
<dbReference type="InterPro" id="IPR052035">
    <property type="entry name" value="ZnF_BED_domain_contain"/>
</dbReference>
<accession>A0A4Q4PXR5</accession>
<dbReference type="InterPro" id="IPR012337">
    <property type="entry name" value="RNaseH-like_sf"/>
</dbReference>
<dbReference type="PANTHER" id="PTHR46481:SF10">
    <property type="entry name" value="ZINC FINGER BED DOMAIN-CONTAINING PROTEIN 39"/>
    <property type="match status" value="1"/>
</dbReference>
<keyword evidence="3" id="KW-0863">Zinc-finger</keyword>
<keyword evidence="7" id="KW-1185">Reference proteome</keyword>
<evidence type="ECO:0000256" key="3">
    <source>
        <dbReference type="ARBA" id="ARBA00022771"/>
    </source>
</evidence>
<sequence>MTSIRSYFSGCSKATDTDRIILAPSSISPRRNDVADDTLIGPDEFKLNGKQYVRCCVFAKRQKHNKKRTSIVWMHGEDIQRKQNPTKRFWKTGEFNPRKKGSSQPSIIDFNSISTLVFKRRFDIRWIVYCHIAFFQIEDAYFRELLFYIFPGLTKLLPKARLIIRRWIKEAFDARKERLRLDMEEAHSNVSISFDLWTSPNYLAILGCVAHFIDKKGENMADVLLHIFDDYKISGRIGYFMADNASSNDTCVDLVLQALYPNMSKKQRLRRRLGCFGHIVNLCTQAFIIGKDAEKICRDLEAAYREGDLKRIGELWRKRGAIGRLYNIIRHIRASPQRRQFFRSIEIGGDLAAFDGLEVIQSQSTRWNSYFLSIGRALNVKERIQLLCDQYEPPSDTKDVLDDRLTPRQWDELGHLHDQLETFYEATLMNEGKQWTLADHFQSLNWLVDEIQIARQKFEQLAKGALRKCGHRQDKLNKAVL</sequence>
<protein>
    <submittedName>
        <fullName evidence="6">Uncharacterized protein</fullName>
    </submittedName>
</protein>
<evidence type="ECO:0000256" key="1">
    <source>
        <dbReference type="ARBA" id="ARBA00004123"/>
    </source>
</evidence>
<reference evidence="7" key="1">
    <citation type="journal article" date="2019" name="bioRxiv">
        <title>Genomics, evolutionary history and diagnostics of the Alternaria alternata species group including apple and Asian pear pathotypes.</title>
        <authorList>
            <person name="Armitage A.D."/>
            <person name="Cockerton H.M."/>
            <person name="Sreenivasaprasad S."/>
            <person name="Woodhall J.W."/>
            <person name="Lane C.R."/>
            <person name="Harrison R.J."/>
            <person name="Clarkson J.P."/>
        </authorList>
    </citation>
    <scope>NUCLEOTIDE SEQUENCE [LARGE SCALE GENOMIC DNA]</scope>
    <source>
        <strain evidence="7">RGR 97.0016</strain>
    </source>
</reference>
<keyword evidence="4" id="KW-0862">Zinc</keyword>
<dbReference type="Proteomes" id="UP000293823">
    <property type="component" value="Unassembled WGS sequence"/>
</dbReference>
<proteinExistence type="predicted"/>
<evidence type="ECO:0000256" key="4">
    <source>
        <dbReference type="ARBA" id="ARBA00022833"/>
    </source>
</evidence>
<organism evidence="6 7">
    <name type="scientific">Alternaria arborescens</name>
    <dbReference type="NCBI Taxonomy" id="156630"/>
    <lineage>
        <taxon>Eukaryota</taxon>
        <taxon>Fungi</taxon>
        <taxon>Dikarya</taxon>
        <taxon>Ascomycota</taxon>
        <taxon>Pezizomycotina</taxon>
        <taxon>Dothideomycetes</taxon>
        <taxon>Pleosporomycetidae</taxon>
        <taxon>Pleosporales</taxon>
        <taxon>Pleosporineae</taxon>
        <taxon>Pleosporaceae</taxon>
        <taxon>Alternaria</taxon>
        <taxon>Alternaria sect. Alternaria</taxon>
    </lineage>
</organism>
<dbReference type="OrthoDB" id="3699836at2759"/>
<dbReference type="PANTHER" id="PTHR46481">
    <property type="entry name" value="ZINC FINGER BED DOMAIN-CONTAINING PROTEIN 4"/>
    <property type="match status" value="1"/>
</dbReference>
<keyword evidence="5" id="KW-0539">Nucleus</keyword>
<gene>
    <name evidence="6" type="ORF">AA0113_g12241</name>
</gene>
<dbReference type="SUPFAM" id="SSF53098">
    <property type="entry name" value="Ribonuclease H-like"/>
    <property type="match status" value="1"/>
</dbReference>
<dbReference type="EMBL" id="PEJP01000090">
    <property type="protein sequence ID" value="RYO27765.1"/>
    <property type="molecule type" value="Genomic_DNA"/>
</dbReference>
<comment type="caution">
    <text evidence="6">The sequence shown here is derived from an EMBL/GenBank/DDBJ whole genome shotgun (WGS) entry which is preliminary data.</text>
</comment>
<keyword evidence="2" id="KW-0479">Metal-binding</keyword>
<name>A0A4Q4PXR5_9PLEO</name>
<dbReference type="GO" id="GO:0005634">
    <property type="term" value="C:nucleus"/>
    <property type="evidence" value="ECO:0007669"/>
    <property type="project" value="UniProtKB-SubCell"/>
</dbReference>